<feature type="coiled-coil region" evidence="1">
    <location>
        <begin position="91"/>
        <end position="118"/>
    </location>
</feature>
<evidence type="ECO:0000313" key="4">
    <source>
        <dbReference type="Proteomes" id="UP000271031"/>
    </source>
</evidence>
<keyword evidence="1" id="KW-0175">Coiled coil</keyword>
<dbReference type="EMBL" id="RHHQ01000012">
    <property type="protein sequence ID" value="RNB87040.1"/>
    <property type="molecule type" value="Genomic_DNA"/>
</dbReference>
<evidence type="ECO:0000256" key="2">
    <source>
        <dbReference type="SAM" id="MobiDB-lite"/>
    </source>
</evidence>
<gene>
    <name evidence="3" type="ORF">EDM56_15195</name>
</gene>
<dbReference type="OrthoDB" id="2080113at2"/>
<evidence type="ECO:0000313" key="3">
    <source>
        <dbReference type="EMBL" id="RNB87040.1"/>
    </source>
</evidence>
<reference evidence="3 4" key="1">
    <citation type="submission" date="2018-10" db="EMBL/GenBank/DDBJ databases">
        <title>Phylogenomics of Brevibacillus.</title>
        <authorList>
            <person name="Dunlap C."/>
        </authorList>
    </citation>
    <scope>NUCLEOTIDE SEQUENCE [LARGE SCALE GENOMIC DNA]</scope>
    <source>
        <strain evidence="3 4">JCM 15716</strain>
    </source>
</reference>
<organism evidence="3 4">
    <name type="scientific">Brevibacillus fluminis</name>
    <dbReference type="NCBI Taxonomy" id="511487"/>
    <lineage>
        <taxon>Bacteria</taxon>
        <taxon>Bacillati</taxon>
        <taxon>Bacillota</taxon>
        <taxon>Bacilli</taxon>
        <taxon>Bacillales</taxon>
        <taxon>Paenibacillaceae</taxon>
        <taxon>Brevibacillus</taxon>
    </lineage>
</organism>
<dbReference type="RefSeq" id="WP_122918738.1">
    <property type="nucleotide sequence ID" value="NZ_RHHQ01000012.1"/>
</dbReference>
<keyword evidence="4" id="KW-1185">Reference proteome</keyword>
<accession>A0A3M8DFZ0</accession>
<dbReference type="AlphaFoldDB" id="A0A3M8DFZ0"/>
<comment type="caution">
    <text evidence="3">The sequence shown here is derived from an EMBL/GenBank/DDBJ whole genome shotgun (WGS) entry which is preliminary data.</text>
</comment>
<sequence>MFSKAKTGMVMSAVAAVLSIGSIGSAFAATADTTTQTVTAHKVVMNGWDTAEKGAHAGKVDNTQLLDGGQFGDHGHGRGFGKGFANNAELLALLKLDADQLQEQLKAGKSLAEIAQAQGVSTDALTSLLAKQRDQKLTEAVKNGKLTKERADRIKVNSAERIKQFVESKHNGRMHGKGSGLRNNEELLALLKLDADQLKEQLKAGKSLAEVAQAQGVSKADVIKLLIAQRTKKLDEAVASGKLTQEKAKQIKSELADRINRFVEKKFDRKDGHNKEKGKASRQE</sequence>
<protein>
    <submittedName>
        <fullName evidence="3">Uncharacterized protein</fullName>
    </submittedName>
</protein>
<proteinExistence type="predicted"/>
<evidence type="ECO:0000256" key="1">
    <source>
        <dbReference type="SAM" id="Coils"/>
    </source>
</evidence>
<name>A0A3M8DFZ0_9BACL</name>
<dbReference type="Proteomes" id="UP000271031">
    <property type="component" value="Unassembled WGS sequence"/>
</dbReference>
<feature type="region of interest" description="Disordered" evidence="2">
    <location>
        <begin position="263"/>
        <end position="284"/>
    </location>
</feature>
<feature type="coiled-coil region" evidence="1">
    <location>
        <begin position="181"/>
        <end position="215"/>
    </location>
</feature>